<feature type="transmembrane region" description="Helical" evidence="1">
    <location>
        <begin position="48"/>
        <end position="67"/>
    </location>
</feature>
<dbReference type="RefSeq" id="WP_013975403.1">
    <property type="nucleotide sequence ID" value="NZ_CP037939.1"/>
</dbReference>
<organism evidence="2 3">
    <name type="scientific">Leuconostoc kimchii</name>
    <dbReference type="NCBI Taxonomy" id="136609"/>
    <lineage>
        <taxon>Bacteria</taxon>
        <taxon>Bacillati</taxon>
        <taxon>Bacillota</taxon>
        <taxon>Bacilli</taxon>
        <taxon>Lactobacillales</taxon>
        <taxon>Lactobacillaceae</taxon>
        <taxon>Leuconostoc</taxon>
    </lineage>
</organism>
<keyword evidence="1" id="KW-0472">Membrane</keyword>
<keyword evidence="1" id="KW-1133">Transmembrane helix</keyword>
<sequence length="288" mass="32671">MKQSMKLYFTIKKNQFMMALILGLLLAVVSLTSNFLWQNITVKHFNEQFGPAVSAVWILIAAATVLNDQLKHLETWLYTQHISRKQLFITRVLLLIVLPIVVSSLMDIILTLITRPKTVVDIIANDVVSGIQLFFMASVMAIVYTLIGPVWMKIMTAIFMLIVVISPVLAIEKIDHIFHTKVFEHSDTLQTVFANVLLLLLSLVLFSIGGYLATKISADTVDDAIRLHYFRWPFVIFVFVSMFITLIAGNRSPLTVAVVLNNMIIPVIMTIVTFVFVFKPKLKLTWDK</sequence>
<feature type="transmembrane region" description="Helical" evidence="1">
    <location>
        <begin position="88"/>
        <end position="110"/>
    </location>
</feature>
<evidence type="ECO:0008006" key="4">
    <source>
        <dbReference type="Google" id="ProtNLM"/>
    </source>
</evidence>
<accession>A0ABX5SHI7</accession>
<dbReference type="EMBL" id="CP037939">
    <property type="protein sequence ID" value="QBR46809.1"/>
    <property type="molecule type" value="Genomic_DNA"/>
</dbReference>
<feature type="transmembrane region" description="Helical" evidence="1">
    <location>
        <begin position="254"/>
        <end position="278"/>
    </location>
</feature>
<feature type="transmembrane region" description="Helical" evidence="1">
    <location>
        <begin position="130"/>
        <end position="147"/>
    </location>
</feature>
<evidence type="ECO:0000256" key="1">
    <source>
        <dbReference type="SAM" id="Phobius"/>
    </source>
</evidence>
<proteinExistence type="predicted"/>
<feature type="transmembrane region" description="Helical" evidence="1">
    <location>
        <begin position="154"/>
        <end position="171"/>
    </location>
</feature>
<evidence type="ECO:0000313" key="3">
    <source>
        <dbReference type="Proteomes" id="UP000295756"/>
    </source>
</evidence>
<gene>
    <name evidence="2" type="ORF">EW139_01175</name>
</gene>
<keyword evidence="1" id="KW-0812">Transmembrane</keyword>
<name>A0ABX5SHI7_9LACO</name>
<evidence type="ECO:0000313" key="2">
    <source>
        <dbReference type="EMBL" id="QBR46809.1"/>
    </source>
</evidence>
<protein>
    <recommendedName>
        <fullName evidence="4">Transport protein</fullName>
    </recommendedName>
</protein>
<dbReference type="Proteomes" id="UP000295756">
    <property type="component" value="Chromosome"/>
</dbReference>
<feature type="transmembrane region" description="Helical" evidence="1">
    <location>
        <begin position="191"/>
        <end position="213"/>
    </location>
</feature>
<keyword evidence="3" id="KW-1185">Reference proteome</keyword>
<reference evidence="2 3" key="1">
    <citation type="submission" date="2019-03" db="EMBL/GenBank/DDBJ databases">
        <title>Complete Genome Sequence of Leuconostoc kimchii strain NKJ218 Isolated from Homemade Kimchi.</title>
        <authorList>
            <person name="Jung J.Y."/>
            <person name="Jin H.M."/>
            <person name="Jung J.-W."/>
            <person name="Lee S.-Y."/>
            <person name="Ryu B.-G."/>
            <person name="Han S.-S."/>
            <person name="Kang H.K."/>
            <person name="Choi H.W."/>
            <person name="Chung E.J."/>
            <person name="Choi K.-M."/>
        </authorList>
    </citation>
    <scope>NUCLEOTIDE SEQUENCE [LARGE SCALE GENOMIC DNA]</scope>
    <source>
        <strain evidence="2 3">NKJ218</strain>
    </source>
</reference>
<feature type="transmembrane region" description="Helical" evidence="1">
    <location>
        <begin position="229"/>
        <end position="248"/>
    </location>
</feature>